<evidence type="ECO:0000256" key="1">
    <source>
        <dbReference type="SAM" id="MobiDB-lite"/>
    </source>
</evidence>
<reference evidence="2" key="1">
    <citation type="submission" date="2023-06" db="EMBL/GenBank/DDBJ databases">
        <authorList>
            <consortium name="Lawrence Berkeley National Laboratory"/>
            <person name="Ahrendt S."/>
            <person name="Sahu N."/>
            <person name="Indic B."/>
            <person name="Wong-Bajracharya J."/>
            <person name="Merenyi Z."/>
            <person name="Ke H.-M."/>
            <person name="Monk M."/>
            <person name="Kocsube S."/>
            <person name="Drula E."/>
            <person name="Lipzen A."/>
            <person name="Balint B."/>
            <person name="Henrissat B."/>
            <person name="Andreopoulos B."/>
            <person name="Martin F.M."/>
            <person name="Harder C.B."/>
            <person name="Rigling D."/>
            <person name="Ford K.L."/>
            <person name="Foster G.D."/>
            <person name="Pangilinan J."/>
            <person name="Papanicolaou A."/>
            <person name="Barry K."/>
            <person name="LaButti K."/>
            <person name="Viragh M."/>
            <person name="Koriabine M."/>
            <person name="Yan M."/>
            <person name="Riley R."/>
            <person name="Champramary S."/>
            <person name="Plett K.L."/>
            <person name="Tsai I.J."/>
            <person name="Slot J."/>
            <person name="Sipos G."/>
            <person name="Plett J."/>
            <person name="Nagy L.G."/>
            <person name="Grigoriev I.V."/>
        </authorList>
    </citation>
    <scope>NUCLEOTIDE SEQUENCE</scope>
    <source>
        <strain evidence="2">ICMP 16352</strain>
    </source>
</reference>
<organism evidence="2 4">
    <name type="scientific">Armillaria novae-zelandiae</name>
    <dbReference type="NCBI Taxonomy" id="153914"/>
    <lineage>
        <taxon>Eukaryota</taxon>
        <taxon>Fungi</taxon>
        <taxon>Dikarya</taxon>
        <taxon>Basidiomycota</taxon>
        <taxon>Agaricomycotina</taxon>
        <taxon>Agaricomycetes</taxon>
        <taxon>Agaricomycetidae</taxon>
        <taxon>Agaricales</taxon>
        <taxon>Marasmiineae</taxon>
        <taxon>Physalacriaceae</taxon>
        <taxon>Armillaria</taxon>
    </lineage>
</organism>
<proteinExistence type="predicted"/>
<comment type="caution">
    <text evidence="2">The sequence shown here is derived from an EMBL/GenBank/DDBJ whole genome shotgun (WGS) entry which is preliminary data.</text>
</comment>
<evidence type="ECO:0000313" key="2">
    <source>
        <dbReference type="EMBL" id="KAK0472804.1"/>
    </source>
</evidence>
<feature type="compositionally biased region" description="Low complexity" evidence="1">
    <location>
        <begin position="124"/>
        <end position="152"/>
    </location>
</feature>
<dbReference type="EMBL" id="JAUEPR010000033">
    <property type="protein sequence ID" value="KAK0473467.1"/>
    <property type="molecule type" value="Genomic_DNA"/>
</dbReference>
<sequence>MNELHPEIKYCSRVKAKCISWDVPEMARQLITVCRGNVTWSQGPIVAARRHFFHQDITTITVSTRSYVVQPSRVLMALSTSTVLPPSTIVTPKLYKSCFHAIQYSDLTFISSLPVRDRQQKNTSSSHLSQALSPSCSLSRSPSSPSHSASQLPAPCLLWRTPTASLRGSILAEVAVAPATPNWVPEENSDMNTDSSQKTLTCTCKPKKVYGGGGLSVDPPR</sequence>
<dbReference type="AlphaFoldDB" id="A0AA39NWD0"/>
<evidence type="ECO:0000313" key="4">
    <source>
        <dbReference type="Proteomes" id="UP001175227"/>
    </source>
</evidence>
<dbReference type="Proteomes" id="UP001175227">
    <property type="component" value="Unassembled WGS sequence"/>
</dbReference>
<dbReference type="EMBL" id="JAUEPR010000038">
    <property type="protein sequence ID" value="KAK0472804.1"/>
    <property type="molecule type" value="Genomic_DNA"/>
</dbReference>
<gene>
    <name evidence="3" type="ORF">IW261DRAFT_696688</name>
    <name evidence="2" type="ORF">IW261DRAFT_733507</name>
</gene>
<keyword evidence="4" id="KW-1185">Reference proteome</keyword>
<name>A0AA39NWD0_9AGAR</name>
<protein>
    <submittedName>
        <fullName evidence="2">Uncharacterized protein</fullName>
    </submittedName>
</protein>
<evidence type="ECO:0000313" key="3">
    <source>
        <dbReference type="EMBL" id="KAK0473467.1"/>
    </source>
</evidence>
<accession>A0AA39NWD0</accession>
<feature type="region of interest" description="Disordered" evidence="1">
    <location>
        <begin position="120"/>
        <end position="152"/>
    </location>
</feature>